<keyword evidence="3" id="KW-1185">Reference proteome</keyword>
<reference evidence="2 3" key="1">
    <citation type="submission" date="2020-08" db="EMBL/GenBank/DDBJ databases">
        <title>Sequencing the genomes of 1000 actinobacteria strains.</title>
        <authorList>
            <person name="Klenk H.-P."/>
        </authorList>
    </citation>
    <scope>NUCLEOTIDE SEQUENCE [LARGE SCALE GENOMIC DNA]</scope>
    <source>
        <strain evidence="2 3">DSM 24823</strain>
    </source>
</reference>
<feature type="compositionally biased region" description="Pro residues" evidence="1">
    <location>
        <begin position="64"/>
        <end position="81"/>
    </location>
</feature>
<dbReference type="AlphaFoldDB" id="A0A7W9FBM2"/>
<organism evidence="2 3">
    <name type="scientific">Microbacterium ginsengiterrae</name>
    <dbReference type="NCBI Taxonomy" id="546115"/>
    <lineage>
        <taxon>Bacteria</taxon>
        <taxon>Bacillati</taxon>
        <taxon>Actinomycetota</taxon>
        <taxon>Actinomycetes</taxon>
        <taxon>Micrococcales</taxon>
        <taxon>Microbacteriaceae</taxon>
        <taxon>Microbacterium</taxon>
    </lineage>
</organism>
<proteinExistence type="predicted"/>
<evidence type="ECO:0000256" key="1">
    <source>
        <dbReference type="SAM" id="MobiDB-lite"/>
    </source>
</evidence>
<gene>
    <name evidence="2" type="ORF">HD600_001953</name>
</gene>
<dbReference type="RefSeq" id="WP_144795901.1">
    <property type="nucleotide sequence ID" value="NZ_BAAAPG010000001.1"/>
</dbReference>
<dbReference type="InterPro" id="IPR049709">
    <property type="entry name" value="IniB-like_N"/>
</dbReference>
<feature type="compositionally biased region" description="Polar residues" evidence="1">
    <location>
        <begin position="177"/>
        <end position="204"/>
    </location>
</feature>
<protein>
    <submittedName>
        <fullName evidence="2">Uncharacterized protein</fullName>
    </submittedName>
</protein>
<sequence>MSSPVAVIADALIAFILSLLRDPDAVEEFEADPEGAMFRGGVQDACAADVRAVAPVIVDHPSVTPKPPGPPNPPNPPEPPDPVVKEIIRLVSSFTSIDARSTIVDQSVNQNIWTNGGDVTQIFDQEAVVASGDDSVAAGNNATVTHSDTDITTGDISIGNDEFNDSFNQDNSDNSTIDDSFQDNSTDDASNNATVDDSFQDNSTDVGVAATDSNVADSNVVVAPQPVAVVMMDEPADVLESDMTAAPEESYEADATAAVVDDTVYEDAPAEQ</sequence>
<accession>A0A7W9FBM2</accession>
<dbReference type="EMBL" id="JACHMU010000001">
    <property type="protein sequence ID" value="MBB5743456.1"/>
    <property type="molecule type" value="Genomic_DNA"/>
</dbReference>
<feature type="region of interest" description="Disordered" evidence="1">
    <location>
        <begin position="163"/>
        <end position="204"/>
    </location>
</feature>
<evidence type="ECO:0000313" key="2">
    <source>
        <dbReference type="EMBL" id="MBB5743456.1"/>
    </source>
</evidence>
<dbReference type="NCBIfam" id="NF038175">
    <property type="entry name" value="IniB_NTERM"/>
    <property type="match status" value="1"/>
</dbReference>
<feature type="region of interest" description="Disordered" evidence="1">
    <location>
        <begin position="59"/>
        <end position="81"/>
    </location>
</feature>
<evidence type="ECO:0000313" key="3">
    <source>
        <dbReference type="Proteomes" id="UP000517712"/>
    </source>
</evidence>
<feature type="compositionally biased region" description="Low complexity" evidence="1">
    <location>
        <begin position="165"/>
        <end position="175"/>
    </location>
</feature>
<comment type="caution">
    <text evidence="2">The sequence shown here is derived from an EMBL/GenBank/DDBJ whole genome shotgun (WGS) entry which is preliminary data.</text>
</comment>
<dbReference type="Proteomes" id="UP000517712">
    <property type="component" value="Unassembled WGS sequence"/>
</dbReference>
<name>A0A7W9FBM2_9MICO</name>